<evidence type="ECO:0000313" key="5">
    <source>
        <dbReference type="Proteomes" id="UP001298753"/>
    </source>
</evidence>
<feature type="coiled-coil region" evidence="1">
    <location>
        <begin position="686"/>
        <end position="749"/>
    </location>
</feature>
<accession>A0AAW4VYY8</accession>
<dbReference type="AlphaFoldDB" id="A0AAW4VYY8"/>
<feature type="region of interest" description="Disordered" evidence="2">
    <location>
        <begin position="308"/>
        <end position="335"/>
    </location>
</feature>
<dbReference type="GO" id="GO:0005694">
    <property type="term" value="C:chromosome"/>
    <property type="evidence" value="ECO:0007669"/>
    <property type="project" value="InterPro"/>
</dbReference>
<comment type="caution">
    <text evidence="4">The sequence shown here is derived from an EMBL/GenBank/DDBJ whole genome shotgun (WGS) entry which is preliminary data.</text>
</comment>
<evidence type="ECO:0000256" key="1">
    <source>
        <dbReference type="SAM" id="Coils"/>
    </source>
</evidence>
<feature type="coiled-coil region" evidence="1">
    <location>
        <begin position="878"/>
        <end position="905"/>
    </location>
</feature>
<dbReference type="Gene3D" id="3.40.50.300">
    <property type="entry name" value="P-loop containing nucleotide triphosphate hydrolases"/>
    <property type="match status" value="2"/>
</dbReference>
<organism evidence="4 5">
    <name type="scientific">Agathobaculum butyriciproducens</name>
    <dbReference type="NCBI Taxonomy" id="1628085"/>
    <lineage>
        <taxon>Bacteria</taxon>
        <taxon>Bacillati</taxon>
        <taxon>Bacillota</taxon>
        <taxon>Clostridia</taxon>
        <taxon>Eubacteriales</taxon>
        <taxon>Butyricicoccaceae</taxon>
        <taxon>Agathobaculum</taxon>
    </lineage>
</organism>
<dbReference type="GeneID" id="98660764"/>
<keyword evidence="4" id="KW-0132">Cell division</keyword>
<gene>
    <name evidence="4" type="ORF">LKD22_01950</name>
</gene>
<feature type="domain" description="SMC hinge" evidence="3">
    <location>
        <begin position="488"/>
        <end position="593"/>
    </location>
</feature>
<dbReference type="PANTHER" id="PTHR32182:SF0">
    <property type="entry name" value="DNA REPLICATION AND REPAIR PROTEIN RECF"/>
    <property type="match status" value="1"/>
</dbReference>
<dbReference type="InterPro" id="IPR010935">
    <property type="entry name" value="SMC_hinge"/>
</dbReference>
<evidence type="ECO:0000256" key="2">
    <source>
        <dbReference type="SAM" id="MobiDB-lite"/>
    </source>
</evidence>
<dbReference type="Proteomes" id="UP001298753">
    <property type="component" value="Unassembled WGS sequence"/>
</dbReference>
<dbReference type="GO" id="GO:0051301">
    <property type="term" value="P:cell division"/>
    <property type="evidence" value="ECO:0007669"/>
    <property type="project" value="UniProtKB-KW"/>
</dbReference>
<dbReference type="InterPro" id="IPR027417">
    <property type="entry name" value="P-loop_NTPase"/>
</dbReference>
<dbReference type="SUPFAM" id="SSF52540">
    <property type="entry name" value="P-loop containing nucleoside triphosphate hydrolases"/>
    <property type="match status" value="1"/>
</dbReference>
<feature type="compositionally biased region" description="Basic and acidic residues" evidence="2">
    <location>
        <begin position="309"/>
        <end position="334"/>
    </location>
</feature>
<sequence length="1115" mass="129976">MKKLKKILLINWLYFSKEVIEVGDVNFLTGKNGAGKSTVIDALQIVLLGETNARNFNLAANERSQRTLDGYLRADMDENNPYSRRGKDFSTYIVCEFEDDVEHNSFVCGVMFDCRSDGSKHDHFFIYVGKLPENCFIEDGEAMDIHDLRKFLKQNFSRAEVYDTQWEYRRNMLSRWNVHNEQVLRMMKKAVSFRPIVDIQQFITENICDIPDKPDIEAMQQNIRNYKRHEQLAQQQEEKLTALQEISTLYREMTRSVDRWRVQSFLVQWAQKEDMQAQIDSREQEKRNCLSELTAADTAIENLAGQVQAKEERRRQMDRDYAQSDTYQERERLGNQKQSLLTEQSKLVQEMERDALEIKREALRLTHLCETALAWDAEEVLVPVQQAAEQVQRTYARLSSGECAIFSQEQTVFEDARQVAAALSDALAKAAHQLGDKVAELQQQLTEKQTALADLRRNIKDYPRGLLPFRAKLAEELEQQAGTPVAVDILADVLEIEDERWRGAVEGYLNNQKFYFLVEPAYYEQALRIYNKLKWEKSLNAYGLVDIGTLREREHIDPQSGSLAEKVETGNALARTYMDYLLGRVMCCDTVEQLRGYRTAITDEGMLYQGYVARALRRDRMEDAFIGRHAVTLRIARLEEEAAGLQTEISHRKPIWQAVSQQKAPMLTPYYVRNIVPQRQADFLYRAELEEEINAIDEQVSHLDLLWLDQQKQMIAEISDEIAALSHQREVQIAHKAKLEERIRQLDEEILPEQYRSRTEMERRLAETFSETYRDDIGLPRYRQELERLHRPDIVYRNFSSHHAQVVNEMENARAALLRARREYVERFGPCSFRVEADDNAEFDAERRVLEESELPQYRTKIRAARESAMEQFQNDFLSRLKSSIEQVQDQVKNLNRALRQAQFGTDSYQFRVDRNPDYAEYYDMIMAPELMEGDITLFSAQFQEKYGPLIDKLFSQITMADDTQLNARKQSELQENIERYTDFRTYLKFDLETTDQNGSKQLLSQTLNTKSGGETQTPFYIAVLASFAQLYRVSDTSSFGNTVRLVVFDEAFNKMDSERIIESVRLLRKMGLQAIICTPPDKVSDIMPIADRTLLVDKHKYRMHILPFSKENAQ</sequence>
<dbReference type="Pfam" id="PF06470">
    <property type="entry name" value="SMC_hinge"/>
    <property type="match status" value="1"/>
</dbReference>
<evidence type="ECO:0000313" key="4">
    <source>
        <dbReference type="EMBL" id="MCC2175904.1"/>
    </source>
</evidence>
<keyword evidence="1" id="KW-0175">Coiled coil</keyword>
<name>A0AAW4VYY8_9FIRM</name>
<feature type="coiled-coil region" evidence="1">
    <location>
        <begin position="431"/>
        <end position="458"/>
    </location>
</feature>
<dbReference type="RefSeq" id="WP_227600061.1">
    <property type="nucleotide sequence ID" value="NZ_JAJEPX010000002.1"/>
</dbReference>
<dbReference type="GO" id="GO:0006302">
    <property type="term" value="P:double-strand break repair"/>
    <property type="evidence" value="ECO:0007669"/>
    <property type="project" value="TreeGrafter"/>
</dbReference>
<dbReference type="EMBL" id="JAJEPX010000002">
    <property type="protein sequence ID" value="MCC2175904.1"/>
    <property type="molecule type" value="Genomic_DNA"/>
</dbReference>
<dbReference type="PANTHER" id="PTHR32182">
    <property type="entry name" value="DNA REPLICATION AND REPAIR PROTEIN RECF"/>
    <property type="match status" value="1"/>
</dbReference>
<keyword evidence="4" id="KW-0131">Cell cycle</keyword>
<proteinExistence type="predicted"/>
<dbReference type="GO" id="GO:0005524">
    <property type="term" value="F:ATP binding"/>
    <property type="evidence" value="ECO:0007669"/>
    <property type="project" value="InterPro"/>
</dbReference>
<keyword evidence="5" id="KW-1185">Reference proteome</keyword>
<protein>
    <submittedName>
        <fullName evidence="4">Cell division protein MukB</fullName>
    </submittedName>
</protein>
<dbReference type="Pfam" id="PF13558">
    <property type="entry name" value="SbcC_Walker_B"/>
    <property type="match status" value="1"/>
</dbReference>
<dbReference type="Pfam" id="PF13555">
    <property type="entry name" value="AAA_29"/>
    <property type="match status" value="1"/>
</dbReference>
<dbReference type="GO" id="GO:0000731">
    <property type="term" value="P:DNA synthesis involved in DNA repair"/>
    <property type="evidence" value="ECO:0007669"/>
    <property type="project" value="TreeGrafter"/>
</dbReference>
<reference evidence="4 5" key="1">
    <citation type="submission" date="2021-10" db="EMBL/GenBank/DDBJ databases">
        <title>Anaerobic single-cell dispensing facilitates the cultivation of human gut bacteria.</title>
        <authorList>
            <person name="Afrizal A."/>
        </authorList>
    </citation>
    <scope>NUCLEOTIDE SEQUENCE [LARGE SCALE GENOMIC DNA]</scope>
    <source>
        <strain evidence="4 5">CLA-AA-H270</strain>
    </source>
</reference>
<evidence type="ECO:0000259" key="3">
    <source>
        <dbReference type="Pfam" id="PF06470"/>
    </source>
</evidence>
<dbReference type="GO" id="GO:0051276">
    <property type="term" value="P:chromosome organization"/>
    <property type="evidence" value="ECO:0007669"/>
    <property type="project" value="InterPro"/>
</dbReference>